<dbReference type="InterPro" id="IPR006311">
    <property type="entry name" value="TAT_signal"/>
</dbReference>
<reference evidence="2" key="1">
    <citation type="submission" date="2021-04" db="EMBL/GenBank/DDBJ databases">
        <title>Draft genome assembly of strain Phenylobacterium sp. 20VBR1 using MiniION and Illumina platforms.</title>
        <authorList>
            <person name="Thomas F.A."/>
            <person name="Krishnan K.P."/>
            <person name="Sinha R.K."/>
        </authorList>
    </citation>
    <scope>NUCLEOTIDE SEQUENCE</scope>
    <source>
        <strain evidence="2">20VBR1</strain>
    </source>
</reference>
<dbReference type="Gene3D" id="3.90.420.10">
    <property type="entry name" value="Oxidoreductase, molybdopterin-binding domain"/>
    <property type="match status" value="1"/>
</dbReference>
<gene>
    <name evidence="2" type="ORF">JKL49_01440</name>
</gene>
<name>A0A941CY58_9CAUL</name>
<sequence length="256" mass="28206">MTATRRAWLRGGLTTAVGLTAAACDKLTQSPQVNATLDGAEALNRRLHGLFVGRSALAREYDRSAISPDFRANGTTNPDSEDYQALAAKGFADWRLQIGGLVERPFSLSLAELHAQPARSQITRHDCVEGWSSIAQWRGARLGPLLKRAGLKPQARYIAFFCADTLELTLDGSGDYYETIAIADAFHPQTILAYEMNDAPLPVAHGAPVRLRLERQLGYKMAKYVMRIEAIDSFAALGRGRGGYWEDRGYQWYAGI</sequence>
<dbReference type="InterPro" id="IPR036374">
    <property type="entry name" value="OxRdtase_Mopterin-bd_sf"/>
</dbReference>
<protein>
    <submittedName>
        <fullName evidence="2">Molybdopterin-binding protein</fullName>
    </submittedName>
</protein>
<dbReference type="PROSITE" id="PS51257">
    <property type="entry name" value="PROKAR_LIPOPROTEIN"/>
    <property type="match status" value="1"/>
</dbReference>
<evidence type="ECO:0000259" key="1">
    <source>
        <dbReference type="Pfam" id="PF00174"/>
    </source>
</evidence>
<dbReference type="PANTHER" id="PTHR43032">
    <property type="entry name" value="PROTEIN-METHIONINE-SULFOXIDE REDUCTASE"/>
    <property type="match status" value="1"/>
</dbReference>
<dbReference type="AlphaFoldDB" id="A0A941CY58"/>
<comment type="caution">
    <text evidence="2">The sequence shown here is derived from an EMBL/GenBank/DDBJ whole genome shotgun (WGS) entry which is preliminary data.</text>
</comment>
<dbReference type="Proteomes" id="UP000622580">
    <property type="component" value="Unassembled WGS sequence"/>
</dbReference>
<evidence type="ECO:0000313" key="3">
    <source>
        <dbReference type="Proteomes" id="UP000622580"/>
    </source>
</evidence>
<keyword evidence="3" id="KW-1185">Reference proteome</keyword>
<dbReference type="EMBL" id="JAGSGD010000001">
    <property type="protein sequence ID" value="MBR7618037.1"/>
    <property type="molecule type" value="Genomic_DNA"/>
</dbReference>
<dbReference type="PROSITE" id="PS51318">
    <property type="entry name" value="TAT"/>
    <property type="match status" value="1"/>
</dbReference>
<dbReference type="Pfam" id="PF00174">
    <property type="entry name" value="Oxidored_molyb"/>
    <property type="match status" value="1"/>
</dbReference>
<dbReference type="PANTHER" id="PTHR43032:SF2">
    <property type="entry name" value="BLL0505 PROTEIN"/>
    <property type="match status" value="1"/>
</dbReference>
<dbReference type="CDD" id="cd02108">
    <property type="entry name" value="bact_SO_family_Moco"/>
    <property type="match status" value="1"/>
</dbReference>
<organism evidence="2 3">
    <name type="scientific">Phenylobacterium glaciei</name>
    <dbReference type="NCBI Taxonomy" id="2803784"/>
    <lineage>
        <taxon>Bacteria</taxon>
        <taxon>Pseudomonadati</taxon>
        <taxon>Pseudomonadota</taxon>
        <taxon>Alphaproteobacteria</taxon>
        <taxon>Caulobacterales</taxon>
        <taxon>Caulobacteraceae</taxon>
        <taxon>Phenylobacterium</taxon>
    </lineage>
</organism>
<evidence type="ECO:0000313" key="2">
    <source>
        <dbReference type="EMBL" id="MBR7618037.1"/>
    </source>
</evidence>
<feature type="domain" description="Oxidoreductase molybdopterin-binding" evidence="1">
    <location>
        <begin position="92"/>
        <end position="232"/>
    </location>
</feature>
<dbReference type="SUPFAM" id="SSF56524">
    <property type="entry name" value="Oxidoreductase molybdopterin-binding domain"/>
    <property type="match status" value="1"/>
</dbReference>
<accession>A0A941CY58</accession>
<dbReference type="RefSeq" id="WP_215337741.1">
    <property type="nucleotide sequence ID" value="NZ_JAGSGD010000001.1"/>
</dbReference>
<proteinExistence type="predicted"/>
<dbReference type="InterPro" id="IPR000572">
    <property type="entry name" value="OxRdtase_Mopterin-bd_dom"/>
</dbReference>